<dbReference type="Pfam" id="PF01381">
    <property type="entry name" value="HTH_3"/>
    <property type="match status" value="1"/>
</dbReference>
<dbReference type="Gene3D" id="1.10.260.40">
    <property type="entry name" value="lambda repressor-like DNA-binding domains"/>
    <property type="match status" value="1"/>
</dbReference>
<dbReference type="EMBL" id="BMRJ01000001">
    <property type="protein sequence ID" value="GGR19050.1"/>
    <property type="molecule type" value="Genomic_DNA"/>
</dbReference>
<dbReference type="SMART" id="SM00530">
    <property type="entry name" value="HTH_XRE"/>
    <property type="match status" value="1"/>
</dbReference>
<evidence type="ECO:0000313" key="2">
    <source>
        <dbReference type="EMBL" id="GGR19050.1"/>
    </source>
</evidence>
<dbReference type="InterPro" id="IPR001387">
    <property type="entry name" value="Cro/C1-type_HTH"/>
</dbReference>
<accession>A0A918CES8</accession>
<organism evidence="2 3">
    <name type="scientific">Agromyces mediolanus</name>
    <name type="common">Corynebacterium mediolanum</name>
    <dbReference type="NCBI Taxonomy" id="41986"/>
    <lineage>
        <taxon>Bacteria</taxon>
        <taxon>Bacillati</taxon>
        <taxon>Actinomycetota</taxon>
        <taxon>Actinomycetes</taxon>
        <taxon>Micrococcales</taxon>
        <taxon>Microbacteriaceae</taxon>
        <taxon>Agromyces</taxon>
    </lineage>
</organism>
<evidence type="ECO:0000313" key="3">
    <source>
        <dbReference type="Proteomes" id="UP000610303"/>
    </source>
</evidence>
<dbReference type="CDD" id="cd00093">
    <property type="entry name" value="HTH_XRE"/>
    <property type="match status" value="1"/>
</dbReference>
<dbReference type="AlphaFoldDB" id="A0A918CES8"/>
<gene>
    <name evidence="2" type="ORF">GCM10010196_10290</name>
</gene>
<protein>
    <recommendedName>
        <fullName evidence="1">HTH cro/C1-type domain-containing protein</fullName>
    </recommendedName>
</protein>
<sequence length="196" mass="20782">MEISAKRAAQLLRAARLSQSIPQAELARRAGTAQPDLSLIERGRRTPTVDTLERILRSAGHQLIAAPVLGLSGVEAAAEIASSIEGADGERAFRVFLSYSDALKAADATGRVVLTAAEPAAIGDPKWDAAVAGLSAYWLERGRLPIPGWLARGDRRLPEATPLDLGPYVGAPDPDRVPTAFLERNVLLDESTLASV</sequence>
<dbReference type="PROSITE" id="PS50943">
    <property type="entry name" value="HTH_CROC1"/>
    <property type="match status" value="1"/>
</dbReference>
<dbReference type="RefSeq" id="WP_189084193.1">
    <property type="nucleotide sequence ID" value="NZ_BMRJ01000001.1"/>
</dbReference>
<dbReference type="SUPFAM" id="SSF47413">
    <property type="entry name" value="lambda repressor-like DNA-binding domains"/>
    <property type="match status" value="1"/>
</dbReference>
<name>A0A918CES8_AGRME</name>
<dbReference type="Proteomes" id="UP000610303">
    <property type="component" value="Unassembled WGS sequence"/>
</dbReference>
<evidence type="ECO:0000259" key="1">
    <source>
        <dbReference type="PROSITE" id="PS50943"/>
    </source>
</evidence>
<dbReference type="GO" id="GO:0003677">
    <property type="term" value="F:DNA binding"/>
    <property type="evidence" value="ECO:0007669"/>
    <property type="project" value="InterPro"/>
</dbReference>
<comment type="caution">
    <text evidence="2">The sequence shown here is derived from an EMBL/GenBank/DDBJ whole genome shotgun (WGS) entry which is preliminary data.</text>
</comment>
<proteinExistence type="predicted"/>
<reference evidence="2" key="2">
    <citation type="submission" date="2020-09" db="EMBL/GenBank/DDBJ databases">
        <authorList>
            <person name="Sun Q."/>
            <person name="Ohkuma M."/>
        </authorList>
    </citation>
    <scope>NUCLEOTIDE SEQUENCE</scope>
    <source>
        <strain evidence="2">JCM 3346</strain>
    </source>
</reference>
<reference evidence="2" key="1">
    <citation type="journal article" date="2014" name="Int. J. Syst. Evol. Microbiol.">
        <title>Complete genome sequence of Corynebacterium casei LMG S-19264T (=DSM 44701T), isolated from a smear-ripened cheese.</title>
        <authorList>
            <consortium name="US DOE Joint Genome Institute (JGI-PGF)"/>
            <person name="Walter F."/>
            <person name="Albersmeier A."/>
            <person name="Kalinowski J."/>
            <person name="Ruckert C."/>
        </authorList>
    </citation>
    <scope>NUCLEOTIDE SEQUENCE</scope>
    <source>
        <strain evidence="2">JCM 3346</strain>
    </source>
</reference>
<feature type="domain" description="HTH cro/C1-type" evidence="1">
    <location>
        <begin position="12"/>
        <end position="55"/>
    </location>
</feature>
<keyword evidence="3" id="KW-1185">Reference proteome</keyword>
<dbReference type="InterPro" id="IPR010982">
    <property type="entry name" value="Lambda_DNA-bd_dom_sf"/>
</dbReference>